<evidence type="ECO:0000313" key="2">
    <source>
        <dbReference type="Proteomes" id="UP000001007"/>
    </source>
</evidence>
<name>Q8KE44_CHLTE</name>
<proteinExistence type="predicted"/>
<dbReference type="EnsemblBacteria" id="AAM72082">
    <property type="protein sequence ID" value="AAM72082"/>
    <property type="gene ID" value="CT0846"/>
</dbReference>
<dbReference type="AlphaFoldDB" id="Q8KE44"/>
<keyword evidence="2" id="KW-1185">Reference proteome</keyword>
<gene>
    <name evidence="1" type="ordered locus">CT0846</name>
</gene>
<dbReference type="EMBL" id="AE006470">
    <property type="protein sequence ID" value="AAM72082.1"/>
    <property type="molecule type" value="Genomic_DNA"/>
</dbReference>
<dbReference type="KEGG" id="cte:CT0846"/>
<reference evidence="1 2" key="1">
    <citation type="journal article" date="2002" name="Proc. Natl. Acad. Sci. U.S.A.">
        <title>The complete genome sequence of Chlorobium tepidum TLS, a photosynthetic, anaerobic, green-sulfur bacterium.</title>
        <authorList>
            <person name="Eisen J.A."/>
            <person name="Nelson K.E."/>
            <person name="Paulsen I.T."/>
            <person name="Heidelberg J.F."/>
            <person name="Wu M."/>
            <person name="Dodson R.J."/>
            <person name="Deboy R."/>
            <person name="Gwinn M.L."/>
            <person name="Nelson W.C."/>
            <person name="Haft D.H."/>
            <person name="Hickey E.K."/>
            <person name="Peterson J.D."/>
            <person name="Durkin A.S."/>
            <person name="Kolonay J.L."/>
            <person name="Yang F."/>
            <person name="Holt I."/>
            <person name="Umayam L.A."/>
            <person name="Mason T."/>
            <person name="Brenner M."/>
            <person name="Shea T.P."/>
            <person name="Parksey D."/>
            <person name="Nierman W.C."/>
            <person name="Feldblyum T.V."/>
            <person name="Hansen C.L."/>
            <person name="Craven M.B."/>
            <person name="Radune D."/>
            <person name="Vamathevan J."/>
            <person name="Khouri H."/>
            <person name="White O."/>
            <person name="Gruber T.M."/>
            <person name="Ketchum K.A."/>
            <person name="Venter J.C."/>
            <person name="Tettelin H."/>
            <person name="Bryant D.A."/>
            <person name="Fraser C.M."/>
        </authorList>
    </citation>
    <scope>NUCLEOTIDE SEQUENCE [LARGE SCALE GENOMIC DNA]</scope>
    <source>
        <strain evidence="2">ATCC 49652 / DSM 12025 / NBRC 103806 / TLS</strain>
    </source>
</reference>
<dbReference type="Proteomes" id="UP000001007">
    <property type="component" value="Chromosome"/>
</dbReference>
<sequence length="73" mass="8369">MMIASGVYCGSQVKALSIQRPSERNRNLAKKIIDQGKTNKPVQVKAKTIRNAYVKQEKRTKKHAFFFCRPIAF</sequence>
<organism evidence="1 2">
    <name type="scientific">Chlorobaculum tepidum (strain ATCC 49652 / DSM 12025 / NBRC 103806 / TLS)</name>
    <name type="common">Chlorobium tepidum</name>
    <dbReference type="NCBI Taxonomy" id="194439"/>
    <lineage>
        <taxon>Bacteria</taxon>
        <taxon>Pseudomonadati</taxon>
        <taxon>Chlorobiota</taxon>
        <taxon>Chlorobiia</taxon>
        <taxon>Chlorobiales</taxon>
        <taxon>Chlorobiaceae</taxon>
        <taxon>Chlorobaculum</taxon>
    </lineage>
</organism>
<protein>
    <submittedName>
        <fullName evidence="1">Uncharacterized protein</fullName>
    </submittedName>
</protein>
<evidence type="ECO:0000313" key="1">
    <source>
        <dbReference type="EMBL" id="AAM72082.1"/>
    </source>
</evidence>
<accession>Q8KE44</accession>
<dbReference type="HOGENOM" id="CLU_2697906_0_0_10"/>